<sequence length="109" mass="12353">MMTILKRIGWPYWAVSIVLGVVLPIILHSISISGMWRSGMIYGLGYSIIAGLLGYFVKHRGERWWLLFTLPVLFALGIYLSGPKYALYFAPVYLCISYLAYGLSATQRK</sequence>
<keyword evidence="3" id="KW-1185">Reference proteome</keyword>
<dbReference type="AlphaFoldDB" id="A0A1Z5IDK5"/>
<reference evidence="2 3" key="1">
    <citation type="submission" date="2015-11" db="EMBL/GenBank/DDBJ databases">
        <title>Draft genome sequences of new species of the genus Lactobacillus isolated from orchardgrass silage.</title>
        <authorList>
            <person name="Tohno M."/>
            <person name="Tanizawa Y."/>
            <person name="Arita M."/>
        </authorList>
    </citation>
    <scope>NUCLEOTIDE SEQUENCE [LARGE SCALE GENOMIC DNA]</scope>
    <source>
        <strain evidence="2 3">IWT30</strain>
    </source>
</reference>
<dbReference type="EMBL" id="BCMF01000006">
    <property type="protein sequence ID" value="GAW99540.1"/>
    <property type="molecule type" value="Genomic_DNA"/>
</dbReference>
<gene>
    <name evidence="2" type="ORF">IWT30_01510</name>
</gene>
<dbReference type="RefSeq" id="WP_089109330.1">
    <property type="nucleotide sequence ID" value="NZ_BCMF01000006.1"/>
</dbReference>
<keyword evidence="1" id="KW-0472">Membrane</keyword>
<comment type="caution">
    <text evidence="2">The sequence shown here is derived from an EMBL/GenBank/DDBJ whole genome shotgun (WGS) entry which is preliminary data.</text>
</comment>
<name>A0A1Z5IDK5_9LACO</name>
<evidence type="ECO:0000313" key="3">
    <source>
        <dbReference type="Proteomes" id="UP000198374"/>
    </source>
</evidence>
<evidence type="ECO:0000313" key="2">
    <source>
        <dbReference type="EMBL" id="GAW99540.1"/>
    </source>
</evidence>
<keyword evidence="1" id="KW-0812">Transmembrane</keyword>
<feature type="transmembrane region" description="Helical" evidence="1">
    <location>
        <begin position="39"/>
        <end position="57"/>
    </location>
</feature>
<feature type="transmembrane region" description="Helical" evidence="1">
    <location>
        <begin position="64"/>
        <end position="80"/>
    </location>
</feature>
<proteinExistence type="predicted"/>
<organism evidence="2 3">
    <name type="scientific">Secundilactobacillus mixtipabuli</name>
    <dbReference type="NCBI Taxonomy" id="1435342"/>
    <lineage>
        <taxon>Bacteria</taxon>
        <taxon>Bacillati</taxon>
        <taxon>Bacillota</taxon>
        <taxon>Bacilli</taxon>
        <taxon>Lactobacillales</taxon>
        <taxon>Lactobacillaceae</taxon>
        <taxon>Secundilactobacillus</taxon>
    </lineage>
</organism>
<dbReference type="OrthoDB" id="2329963at2"/>
<accession>A0A1Z5IDK5</accession>
<feature type="transmembrane region" description="Helical" evidence="1">
    <location>
        <begin position="12"/>
        <end position="33"/>
    </location>
</feature>
<evidence type="ECO:0008006" key="4">
    <source>
        <dbReference type="Google" id="ProtNLM"/>
    </source>
</evidence>
<evidence type="ECO:0000256" key="1">
    <source>
        <dbReference type="SAM" id="Phobius"/>
    </source>
</evidence>
<protein>
    <recommendedName>
        <fullName evidence="4">Integral membrane protein</fullName>
    </recommendedName>
</protein>
<dbReference type="Proteomes" id="UP000198374">
    <property type="component" value="Unassembled WGS sequence"/>
</dbReference>
<keyword evidence="1" id="KW-1133">Transmembrane helix</keyword>
<feature type="transmembrane region" description="Helical" evidence="1">
    <location>
        <begin position="86"/>
        <end position="103"/>
    </location>
</feature>